<feature type="region of interest" description="Disordered" evidence="3">
    <location>
        <begin position="1"/>
        <end position="33"/>
    </location>
</feature>
<dbReference type="SUPFAM" id="SSF49899">
    <property type="entry name" value="Concanavalin A-like lectins/glucanases"/>
    <property type="match status" value="1"/>
</dbReference>
<dbReference type="InterPro" id="IPR003877">
    <property type="entry name" value="SPRY_dom"/>
</dbReference>
<dbReference type="GO" id="GO:0000380">
    <property type="term" value="P:alternative mRNA splicing, via spliceosome"/>
    <property type="evidence" value="ECO:0007669"/>
    <property type="project" value="TreeGrafter"/>
</dbReference>
<evidence type="ECO:0000256" key="1">
    <source>
        <dbReference type="ARBA" id="ARBA00004123"/>
    </source>
</evidence>
<dbReference type="Pfam" id="PF13671">
    <property type="entry name" value="AAA_33"/>
    <property type="match status" value="1"/>
</dbReference>
<sequence length="674" mass="72911">MASAKREAPAQNEPGPSKKTKLVNDVPPSSELERKQRVVLNPADCNLDFNIEGIGLQGSSLYEQGFAYCWSGARANVGITGGKYCFGCKVVSFQHVEMEDTGPDQQNLCRVGISRGDDVVGSLGETSHSFGYGGTGKFSTGSKFSDYGEKFGLGDTIVCAVNLEEKPLASIAFSKNGKCLGTAMKFNAGPLGLAVVDSEVKKLQWESAAFPHVLLKNVGVESLFSVEDGLVPEEGFKPWESALEDGNAIMGPVFNEPKDCEVMMMVGLPASGKTTWAEKWVKEHPEKRYVLLGTNMVLDQMKVPGLLRKQNYGERFERLMSRATEIFNTLLSRAANTPRNYILDQTNVYKNARKRKLRPFSLFKKIAVVVFPSPEEVKARSMKRLGEMGKEVPADAVNEMLANYVLPVSKDMPRSDEFFDEVMFVELNRDESQRHLDEMKQELARKSILNSNNSSPYSCGSSVQSYPFSPNYGASPVRSYPTPSPQYQGASAVNTGSWNSFYSSVPPLSHQYRIPNQMNTYQTHEGAVPGGTARSFPEPYQGNQCAPVPRAVSPQGTYSGYSSNYNATPTSGTAPYNSYGAGYGAASNPYPIPAVQPSPAVASFTGNAPGCYGGHGYSSHATPQAPRARAFLPGPSPPAYGGSPYGTLPPRPQSGNLSATPHPGGYAHPGVGYN</sequence>
<dbReference type="GO" id="GO:0005634">
    <property type="term" value="C:nucleus"/>
    <property type="evidence" value="ECO:0007669"/>
    <property type="project" value="UniProtKB-SubCell"/>
</dbReference>
<feature type="domain" description="SPRY" evidence="4">
    <location>
        <begin position="81"/>
        <end position="232"/>
    </location>
</feature>
<feature type="region of interest" description="Disordered" evidence="3">
    <location>
        <begin position="618"/>
        <end position="674"/>
    </location>
</feature>
<dbReference type="PANTHER" id="PTHR12381">
    <property type="entry name" value="HETEROGENEOUS NUCLEAR RIBONUCLEOPROTEIN U FAMILY MEMBER"/>
    <property type="match status" value="1"/>
</dbReference>
<dbReference type="Gene3D" id="3.40.50.300">
    <property type="entry name" value="P-loop containing nucleotide triphosphate hydrolases"/>
    <property type="match status" value="1"/>
</dbReference>
<evidence type="ECO:0000256" key="2">
    <source>
        <dbReference type="ARBA" id="ARBA00023242"/>
    </source>
</evidence>
<evidence type="ECO:0000259" key="4">
    <source>
        <dbReference type="SMART" id="SM00449"/>
    </source>
</evidence>
<dbReference type="CDD" id="cd12884">
    <property type="entry name" value="SPRY_hnRNP"/>
    <property type="match status" value="1"/>
</dbReference>
<gene>
    <name evidence="5" type="ORF">M0R45_013105</name>
</gene>
<evidence type="ECO:0000256" key="3">
    <source>
        <dbReference type="SAM" id="MobiDB-lite"/>
    </source>
</evidence>
<evidence type="ECO:0000313" key="5">
    <source>
        <dbReference type="EMBL" id="KAK9936255.1"/>
    </source>
</evidence>
<dbReference type="SMART" id="SM00449">
    <property type="entry name" value="SPRY"/>
    <property type="match status" value="1"/>
</dbReference>
<reference evidence="5 6" key="1">
    <citation type="journal article" date="2023" name="G3 (Bethesda)">
        <title>A chromosome-length genome assembly and annotation of blackberry (Rubus argutus, cv. 'Hillquist').</title>
        <authorList>
            <person name="Bruna T."/>
            <person name="Aryal R."/>
            <person name="Dudchenko O."/>
            <person name="Sargent D.J."/>
            <person name="Mead D."/>
            <person name="Buti M."/>
            <person name="Cavallini A."/>
            <person name="Hytonen T."/>
            <person name="Andres J."/>
            <person name="Pham M."/>
            <person name="Weisz D."/>
            <person name="Mascagni F."/>
            <person name="Usai G."/>
            <person name="Natali L."/>
            <person name="Bassil N."/>
            <person name="Fernandez G.E."/>
            <person name="Lomsadze A."/>
            <person name="Armour M."/>
            <person name="Olukolu B."/>
            <person name="Poorten T."/>
            <person name="Britton C."/>
            <person name="Davik J."/>
            <person name="Ashrafi H."/>
            <person name="Aiden E.L."/>
            <person name="Borodovsky M."/>
            <person name="Worthington M."/>
        </authorList>
    </citation>
    <scope>NUCLEOTIDE SEQUENCE [LARGE SCALE GENOMIC DNA]</scope>
    <source>
        <strain evidence="5">PI 553951</strain>
    </source>
</reference>
<keyword evidence="2" id="KW-0539">Nucleus</keyword>
<dbReference type="InterPro" id="IPR043136">
    <property type="entry name" value="B30.2/SPRY_sf"/>
</dbReference>
<accession>A0AAW1XK63</accession>
<dbReference type="AlphaFoldDB" id="A0AAW1XK63"/>
<comment type="subcellular location">
    <subcellularLocation>
        <location evidence="1">Nucleus</location>
    </subcellularLocation>
</comment>
<dbReference type="SUPFAM" id="SSF52540">
    <property type="entry name" value="P-loop containing nucleoside triphosphate hydrolases"/>
    <property type="match status" value="1"/>
</dbReference>
<keyword evidence="6" id="KW-1185">Reference proteome</keyword>
<evidence type="ECO:0000313" key="6">
    <source>
        <dbReference type="Proteomes" id="UP001457282"/>
    </source>
</evidence>
<organism evidence="5 6">
    <name type="scientific">Rubus argutus</name>
    <name type="common">Southern blackberry</name>
    <dbReference type="NCBI Taxonomy" id="59490"/>
    <lineage>
        <taxon>Eukaryota</taxon>
        <taxon>Viridiplantae</taxon>
        <taxon>Streptophyta</taxon>
        <taxon>Embryophyta</taxon>
        <taxon>Tracheophyta</taxon>
        <taxon>Spermatophyta</taxon>
        <taxon>Magnoliopsida</taxon>
        <taxon>eudicotyledons</taxon>
        <taxon>Gunneridae</taxon>
        <taxon>Pentapetalae</taxon>
        <taxon>rosids</taxon>
        <taxon>fabids</taxon>
        <taxon>Rosales</taxon>
        <taxon>Rosaceae</taxon>
        <taxon>Rosoideae</taxon>
        <taxon>Rosoideae incertae sedis</taxon>
        <taxon>Rubus</taxon>
    </lineage>
</organism>
<dbReference type="InterPro" id="IPR013320">
    <property type="entry name" value="ConA-like_dom_sf"/>
</dbReference>
<dbReference type="GO" id="GO:0003723">
    <property type="term" value="F:RNA binding"/>
    <property type="evidence" value="ECO:0007669"/>
    <property type="project" value="TreeGrafter"/>
</dbReference>
<comment type="caution">
    <text evidence="5">The sequence shown here is derived from an EMBL/GenBank/DDBJ whole genome shotgun (WGS) entry which is preliminary data.</text>
</comment>
<name>A0AAW1XK63_RUBAR</name>
<dbReference type="Proteomes" id="UP001457282">
    <property type="component" value="Unassembled WGS sequence"/>
</dbReference>
<dbReference type="Gene3D" id="2.60.120.920">
    <property type="match status" value="1"/>
</dbReference>
<proteinExistence type="predicted"/>
<dbReference type="InterPro" id="IPR035778">
    <property type="entry name" value="SPRY_hnRNP_U"/>
</dbReference>
<dbReference type="Pfam" id="PF00622">
    <property type="entry name" value="SPRY"/>
    <property type="match status" value="1"/>
</dbReference>
<dbReference type="PANTHER" id="PTHR12381:SF56">
    <property type="entry name" value="B30.2_SPRY DOMAIN-CONTAINING PROTEIN-RELATED"/>
    <property type="match status" value="1"/>
</dbReference>
<protein>
    <recommendedName>
        <fullName evidence="4">SPRY domain-containing protein</fullName>
    </recommendedName>
</protein>
<dbReference type="EMBL" id="JBEDUW010000003">
    <property type="protein sequence ID" value="KAK9936255.1"/>
    <property type="molecule type" value="Genomic_DNA"/>
</dbReference>
<dbReference type="InterPro" id="IPR027417">
    <property type="entry name" value="P-loop_NTPase"/>
</dbReference>